<gene>
    <name evidence="3" type="ORF">JL193_03815</name>
</gene>
<dbReference type="Pfam" id="PF01381">
    <property type="entry name" value="HTH_3"/>
    <property type="match status" value="1"/>
</dbReference>
<dbReference type="InterPro" id="IPR010982">
    <property type="entry name" value="Lambda_DNA-bd_dom_sf"/>
</dbReference>
<keyword evidence="1" id="KW-0238">DNA-binding</keyword>
<dbReference type="PROSITE" id="PS50943">
    <property type="entry name" value="HTH_CROC1"/>
    <property type="match status" value="1"/>
</dbReference>
<dbReference type="EMBL" id="CP071795">
    <property type="protein sequence ID" value="QTD38434.1"/>
    <property type="molecule type" value="Genomic_DNA"/>
</dbReference>
<name>A0ABX7SXJ9_9FLAO</name>
<reference evidence="3 4" key="1">
    <citation type="submission" date="2021-03" db="EMBL/GenBank/DDBJ databases">
        <title>Complete genome of Polaribacter_sp.G4M1.</title>
        <authorList>
            <person name="Jeong S.W."/>
            <person name="Bae J.W."/>
        </authorList>
    </citation>
    <scope>NUCLEOTIDE SEQUENCE [LARGE SCALE GENOMIC DNA]</scope>
    <source>
        <strain evidence="3 4">G4M1</strain>
    </source>
</reference>
<evidence type="ECO:0000259" key="2">
    <source>
        <dbReference type="PROSITE" id="PS50943"/>
    </source>
</evidence>
<proteinExistence type="predicted"/>
<protein>
    <submittedName>
        <fullName evidence="3">Helix-turn-helix transcriptional regulator</fullName>
    </submittedName>
</protein>
<organism evidence="3 4">
    <name type="scientific">Polaribacter batillariae</name>
    <dbReference type="NCBI Taxonomy" id="2808900"/>
    <lineage>
        <taxon>Bacteria</taxon>
        <taxon>Pseudomonadati</taxon>
        <taxon>Bacteroidota</taxon>
        <taxon>Flavobacteriia</taxon>
        <taxon>Flavobacteriales</taxon>
        <taxon>Flavobacteriaceae</taxon>
    </lineage>
</organism>
<feature type="domain" description="HTH cro/C1-type" evidence="2">
    <location>
        <begin position="11"/>
        <end position="65"/>
    </location>
</feature>
<dbReference type="Gene3D" id="1.10.260.40">
    <property type="entry name" value="lambda repressor-like DNA-binding domains"/>
    <property type="match status" value="1"/>
</dbReference>
<dbReference type="PANTHER" id="PTHR46558">
    <property type="entry name" value="TRACRIPTIONAL REGULATORY PROTEIN-RELATED-RELATED"/>
    <property type="match status" value="1"/>
</dbReference>
<dbReference type="RefSeq" id="WP_207972564.1">
    <property type="nucleotide sequence ID" value="NZ_CP071795.1"/>
</dbReference>
<dbReference type="PANTHER" id="PTHR46558:SF14">
    <property type="entry name" value="HTH-TYPE TRANSCRIPTIONAL REGULATOR ANSR"/>
    <property type="match status" value="1"/>
</dbReference>
<dbReference type="SMART" id="SM00530">
    <property type="entry name" value="HTH_XRE"/>
    <property type="match status" value="1"/>
</dbReference>
<accession>A0ABX7SXJ9</accession>
<dbReference type="CDD" id="cd00093">
    <property type="entry name" value="HTH_XRE"/>
    <property type="match status" value="1"/>
</dbReference>
<dbReference type="InterPro" id="IPR001387">
    <property type="entry name" value="Cro/C1-type_HTH"/>
</dbReference>
<keyword evidence="4" id="KW-1185">Reference proteome</keyword>
<evidence type="ECO:0000313" key="4">
    <source>
        <dbReference type="Proteomes" id="UP000663935"/>
    </source>
</evidence>
<evidence type="ECO:0000313" key="3">
    <source>
        <dbReference type="EMBL" id="QTD38434.1"/>
    </source>
</evidence>
<dbReference type="Proteomes" id="UP000663935">
    <property type="component" value="Chromosome"/>
</dbReference>
<sequence length="70" mass="8061">MDKTKKVREKIRMLRLQKEYTQENIGDFLGIGQVAYYKLESGKTQLKVETLIKLANILEVTPSYLLEGVS</sequence>
<evidence type="ECO:0000256" key="1">
    <source>
        <dbReference type="ARBA" id="ARBA00023125"/>
    </source>
</evidence>
<dbReference type="SUPFAM" id="SSF47413">
    <property type="entry name" value="lambda repressor-like DNA-binding domains"/>
    <property type="match status" value="1"/>
</dbReference>